<keyword evidence="7" id="KW-0547">Nucleotide-binding</keyword>
<dbReference type="FunFam" id="3.90.76.10:FF:000001">
    <property type="entry name" value="Oligopeptide ABC transporter substrate-binding protein"/>
    <property type="match status" value="1"/>
</dbReference>
<evidence type="ECO:0000256" key="4">
    <source>
        <dbReference type="ARBA" id="ARBA00022729"/>
    </source>
</evidence>
<dbReference type="Pfam" id="PF00496">
    <property type="entry name" value="SBP_bac_5"/>
    <property type="match status" value="1"/>
</dbReference>
<comment type="subcellular location">
    <subcellularLocation>
        <location evidence="1">Cell envelope</location>
    </subcellularLocation>
</comment>
<dbReference type="Proteomes" id="UP000028700">
    <property type="component" value="Unassembled WGS sequence"/>
</dbReference>
<dbReference type="Gene3D" id="3.90.76.10">
    <property type="entry name" value="Dipeptide-binding Protein, Domain 1"/>
    <property type="match status" value="1"/>
</dbReference>
<dbReference type="InterPro" id="IPR000914">
    <property type="entry name" value="SBP_5_dom"/>
</dbReference>
<keyword evidence="5" id="KW-0571">Peptide transport</keyword>
<dbReference type="InterPro" id="IPR039424">
    <property type="entry name" value="SBP_5"/>
</dbReference>
<evidence type="ECO:0000256" key="1">
    <source>
        <dbReference type="ARBA" id="ARBA00004196"/>
    </source>
</evidence>
<accession>A0A081BHZ5</accession>
<dbReference type="PANTHER" id="PTHR30290:SF10">
    <property type="entry name" value="PERIPLASMIC OLIGOPEPTIDE-BINDING PROTEIN-RELATED"/>
    <property type="match status" value="1"/>
</dbReference>
<keyword evidence="4" id="KW-0732">Signal</keyword>
<evidence type="ECO:0000313" key="8">
    <source>
        <dbReference type="Proteomes" id="UP000028700"/>
    </source>
</evidence>
<organism evidence="7 8">
    <name type="scientific">Secundilactobacillus oryzae JCM 18671</name>
    <dbReference type="NCBI Taxonomy" id="1291743"/>
    <lineage>
        <taxon>Bacteria</taxon>
        <taxon>Bacillati</taxon>
        <taxon>Bacillota</taxon>
        <taxon>Bacilli</taxon>
        <taxon>Lactobacillales</taxon>
        <taxon>Lactobacillaceae</taxon>
        <taxon>Secundilactobacillus</taxon>
    </lineage>
</organism>
<dbReference type="Gene3D" id="3.40.190.10">
    <property type="entry name" value="Periplasmic binding protein-like II"/>
    <property type="match status" value="1"/>
</dbReference>
<dbReference type="PANTHER" id="PTHR30290">
    <property type="entry name" value="PERIPLASMIC BINDING COMPONENT OF ABC TRANSPORTER"/>
    <property type="match status" value="1"/>
</dbReference>
<keyword evidence="3" id="KW-0813">Transport</keyword>
<gene>
    <name evidence="7" type="ORF">LOSG293_100280</name>
</gene>
<feature type="domain" description="Solute-binding protein family 5" evidence="6">
    <location>
        <begin position="86"/>
        <end position="458"/>
    </location>
</feature>
<evidence type="ECO:0000256" key="2">
    <source>
        <dbReference type="ARBA" id="ARBA00005695"/>
    </source>
</evidence>
<dbReference type="AlphaFoldDB" id="A0A081BHZ5"/>
<dbReference type="SUPFAM" id="SSF53850">
    <property type="entry name" value="Periplasmic binding protein-like II"/>
    <property type="match status" value="1"/>
</dbReference>
<dbReference type="GO" id="GO:0030313">
    <property type="term" value="C:cell envelope"/>
    <property type="evidence" value="ECO:0007669"/>
    <property type="project" value="UniProtKB-SubCell"/>
</dbReference>
<evidence type="ECO:0000313" key="7">
    <source>
        <dbReference type="EMBL" id="GAK47663.1"/>
    </source>
</evidence>
<keyword evidence="8" id="KW-1185">Reference proteome</keyword>
<evidence type="ECO:0000256" key="3">
    <source>
        <dbReference type="ARBA" id="ARBA00022448"/>
    </source>
</evidence>
<dbReference type="GO" id="GO:0015833">
    <property type="term" value="P:peptide transport"/>
    <property type="evidence" value="ECO:0007669"/>
    <property type="project" value="UniProtKB-KW"/>
</dbReference>
<sequence>MKVLILKGEIMKKRNMIGLVTISLGLAIILAACGGKTSNTQDSTLTVGTNANIGSANSVKYSDTGSVEAIQNTFEGLYRFNAKGQPVKALAKTVSTNKDKTVYTYTLQHSKWSNGQSVTAADFVYAWQQLGNPKTASPNAQRLDFLKNGYDVRNGKKPVSQLGVKALGKYRLQVTLESPITYLPEILTGAPFMPLNKAYVEKMGSKYATDSKHLISNGPFLLKKWTGTNDTWEYVKNNDYWDKKAVKTKKIDVQVVKSVATGANLFETKKLDYTMLSNEYVSRYQNKAGFHVKKSPSIGYLGFNTKRKVTGNRHVRLALAMSFNKKALTKQVMKDGSTPLNGIVPANFTFNPKTGEDFRKYSGDLVPYDLKKAKAEWALAKKQLGIKSASIQILAADTPEAKQVVEYLQAEYEKNLPGLHVTIHQVPLKQRLRMTTAYNFDFVYGTWAPDFADPINFIGDGGAYHLDSDYKNKTYWNDLKEARGKYATDSTERYQVLKNAEQQVVQRDAFMAPVFQGANAYLQNPKVKGLAVSPYGTTLFYRNVKINS</sequence>
<comment type="similarity">
    <text evidence="2">Belongs to the bacterial solute-binding protein 5 family.</text>
</comment>
<comment type="caution">
    <text evidence="7">The sequence shown here is derived from an EMBL/GenBank/DDBJ whole genome shotgun (WGS) entry which is preliminary data.</text>
</comment>
<dbReference type="InterPro" id="IPR030678">
    <property type="entry name" value="Peptide/Ni-bd"/>
</dbReference>
<dbReference type="GO" id="GO:1904680">
    <property type="term" value="F:peptide transmembrane transporter activity"/>
    <property type="evidence" value="ECO:0007669"/>
    <property type="project" value="TreeGrafter"/>
</dbReference>
<dbReference type="RefSeq" id="WP_235786801.1">
    <property type="nucleotide sequence ID" value="NZ_BBJM01000010.1"/>
</dbReference>
<dbReference type="GO" id="GO:0005524">
    <property type="term" value="F:ATP binding"/>
    <property type="evidence" value="ECO:0007669"/>
    <property type="project" value="UniProtKB-KW"/>
</dbReference>
<keyword evidence="5" id="KW-0653">Protein transport</keyword>
<proteinExistence type="inferred from homology"/>
<dbReference type="GO" id="GO:0043190">
    <property type="term" value="C:ATP-binding cassette (ABC) transporter complex"/>
    <property type="evidence" value="ECO:0007669"/>
    <property type="project" value="InterPro"/>
</dbReference>
<dbReference type="EMBL" id="BBJM01000010">
    <property type="protein sequence ID" value="GAK47663.1"/>
    <property type="molecule type" value="Genomic_DNA"/>
</dbReference>
<dbReference type="PROSITE" id="PS51257">
    <property type="entry name" value="PROKAR_LIPOPROTEIN"/>
    <property type="match status" value="1"/>
</dbReference>
<reference evidence="7" key="1">
    <citation type="journal article" date="2014" name="Genome Announc.">
        <title>Draft Genome Sequence of Lactobacillus oryzae Strain SG293T.</title>
        <authorList>
            <person name="Tanizawa Y."/>
            <person name="Fujisawa T."/>
            <person name="Mochizuki T."/>
            <person name="Kaminuma E."/>
            <person name="Nakamura Y."/>
            <person name="Tohno M."/>
        </authorList>
    </citation>
    <scope>NUCLEOTIDE SEQUENCE [LARGE SCALE GENOMIC DNA]</scope>
    <source>
        <strain evidence="7">SG293</strain>
    </source>
</reference>
<dbReference type="CDD" id="cd08504">
    <property type="entry name" value="PBP2_OppA"/>
    <property type="match status" value="1"/>
</dbReference>
<protein>
    <submittedName>
        <fullName evidence="7">Oligopeptide ABC transporter ATP-binding protein</fullName>
    </submittedName>
</protein>
<evidence type="ECO:0000256" key="5">
    <source>
        <dbReference type="ARBA" id="ARBA00022856"/>
    </source>
</evidence>
<dbReference type="STRING" id="1291743.LOSG293_100280"/>
<dbReference type="PIRSF" id="PIRSF002741">
    <property type="entry name" value="MppA"/>
    <property type="match status" value="1"/>
</dbReference>
<evidence type="ECO:0000259" key="6">
    <source>
        <dbReference type="Pfam" id="PF00496"/>
    </source>
</evidence>
<dbReference type="eggNOG" id="COG4166">
    <property type="taxonomic scope" value="Bacteria"/>
</dbReference>
<keyword evidence="7" id="KW-0067">ATP-binding</keyword>
<name>A0A081BHZ5_9LACO</name>
<dbReference type="Gene3D" id="3.10.105.10">
    <property type="entry name" value="Dipeptide-binding Protein, Domain 3"/>
    <property type="match status" value="1"/>
</dbReference>
<dbReference type="GO" id="GO:0042597">
    <property type="term" value="C:periplasmic space"/>
    <property type="evidence" value="ECO:0007669"/>
    <property type="project" value="UniProtKB-ARBA"/>
</dbReference>